<name>A0A1X4GB37_9CYAN</name>
<proteinExistence type="predicted"/>
<dbReference type="Proteomes" id="UP000192997">
    <property type="component" value="Unassembled WGS sequence"/>
</dbReference>
<dbReference type="Pfam" id="PF01724">
    <property type="entry name" value="DUF29"/>
    <property type="match status" value="1"/>
</dbReference>
<dbReference type="PANTHER" id="PTHR34235:SF4">
    <property type="entry name" value="SLR0291 PROTEIN"/>
    <property type="match status" value="1"/>
</dbReference>
<protein>
    <recommendedName>
        <fullName evidence="3">DUF29 domain-containing protein</fullName>
    </recommendedName>
</protein>
<dbReference type="PANTHER" id="PTHR34235">
    <property type="entry name" value="SLR1203 PROTEIN-RELATED"/>
    <property type="match status" value="1"/>
</dbReference>
<comment type="caution">
    <text evidence="1">The sequence shown here is derived from an EMBL/GenBank/DDBJ whole genome shotgun (WGS) entry which is preliminary data.</text>
</comment>
<accession>A0A1X4GB37</accession>
<evidence type="ECO:0000313" key="2">
    <source>
        <dbReference type="Proteomes" id="UP000192997"/>
    </source>
</evidence>
<dbReference type="Gene3D" id="1.20.1220.20">
    <property type="entry name" value="Uncharcterised protein PF01724"/>
    <property type="match status" value="1"/>
</dbReference>
<gene>
    <name evidence="1" type="ORF">B7O87_03485</name>
</gene>
<sequence length="143" mass="17039">MNSSLYHDDFVLWTQEQVKKLEDKDVDGIDWINIREEISTLGRSEKQALQNRLEVLLEHLLKRCYVNNIYDNRGWELTIKEQRRQIKRLLAVSPSLKNYLGEVFPETWEDAISDIRDIYPGVELPITCPFPQERLLTDCFWNQ</sequence>
<dbReference type="InterPro" id="IPR002636">
    <property type="entry name" value="DUF29"/>
</dbReference>
<dbReference type="RefSeq" id="WP_040554068.1">
    <property type="nucleotide sequence ID" value="NZ_NBYN01000014.1"/>
</dbReference>
<evidence type="ECO:0000313" key="1">
    <source>
        <dbReference type="EMBL" id="OSO94379.1"/>
    </source>
</evidence>
<reference evidence="2" key="1">
    <citation type="submission" date="2017-04" db="EMBL/GenBank/DDBJ databases">
        <authorList>
            <person name="Abreu V.A."/>
            <person name="Popin R.V."/>
            <person name="Rigonato J."/>
            <person name="Andreote A.P."/>
            <person name="Schaker P.C."/>
            <person name="Hoff-Risseti C."/>
            <person name="Alvarenga D.O."/>
            <person name="Varani A.M."/>
            <person name="Fiore M.F."/>
        </authorList>
    </citation>
    <scope>NUCLEOTIDE SEQUENCE [LARGE SCALE GENOMIC DNA]</scope>
    <source>
        <strain evidence="2">CENA303</strain>
    </source>
</reference>
<evidence type="ECO:0008006" key="3">
    <source>
        <dbReference type="Google" id="ProtNLM"/>
    </source>
</evidence>
<dbReference type="AlphaFoldDB" id="A0A1X4GB37"/>
<organism evidence="1 2">
    <name type="scientific">Cylindrospermopsis raciborskii CENA303</name>
    <dbReference type="NCBI Taxonomy" id="1170769"/>
    <lineage>
        <taxon>Bacteria</taxon>
        <taxon>Bacillati</taxon>
        <taxon>Cyanobacteriota</taxon>
        <taxon>Cyanophyceae</taxon>
        <taxon>Nostocales</taxon>
        <taxon>Aphanizomenonaceae</taxon>
        <taxon>Cylindrospermopsis</taxon>
    </lineage>
</organism>
<dbReference type="EMBL" id="NBYN01000014">
    <property type="protein sequence ID" value="OSO94379.1"/>
    <property type="molecule type" value="Genomic_DNA"/>
</dbReference>